<feature type="compositionally biased region" description="Basic residues" evidence="1">
    <location>
        <begin position="1"/>
        <end position="13"/>
    </location>
</feature>
<name>A0ABD1HI48_SALDI</name>
<keyword evidence="3" id="KW-1185">Reference proteome</keyword>
<protein>
    <submittedName>
        <fullName evidence="2">Uncharacterized protein</fullName>
    </submittedName>
</protein>
<dbReference type="Proteomes" id="UP001567538">
    <property type="component" value="Unassembled WGS sequence"/>
</dbReference>
<reference evidence="2 3" key="1">
    <citation type="submission" date="2024-06" db="EMBL/GenBank/DDBJ databases">
        <title>A chromosome level genome sequence of Diviner's sage (Salvia divinorum).</title>
        <authorList>
            <person name="Ford S.A."/>
            <person name="Ro D.-K."/>
            <person name="Ness R.W."/>
            <person name="Phillips M.A."/>
        </authorList>
    </citation>
    <scope>NUCLEOTIDE SEQUENCE [LARGE SCALE GENOMIC DNA]</scope>
    <source>
        <strain evidence="2">SAF-2024a</strain>
        <tissue evidence="2">Leaf</tissue>
    </source>
</reference>
<organism evidence="2 3">
    <name type="scientific">Salvia divinorum</name>
    <name type="common">Maria pastora</name>
    <name type="synonym">Diviner's sage</name>
    <dbReference type="NCBI Taxonomy" id="28513"/>
    <lineage>
        <taxon>Eukaryota</taxon>
        <taxon>Viridiplantae</taxon>
        <taxon>Streptophyta</taxon>
        <taxon>Embryophyta</taxon>
        <taxon>Tracheophyta</taxon>
        <taxon>Spermatophyta</taxon>
        <taxon>Magnoliopsida</taxon>
        <taxon>eudicotyledons</taxon>
        <taxon>Gunneridae</taxon>
        <taxon>Pentapetalae</taxon>
        <taxon>asterids</taxon>
        <taxon>lamiids</taxon>
        <taxon>Lamiales</taxon>
        <taxon>Lamiaceae</taxon>
        <taxon>Nepetoideae</taxon>
        <taxon>Mentheae</taxon>
        <taxon>Salviinae</taxon>
        <taxon>Salvia</taxon>
        <taxon>Salvia subgen. Calosphace</taxon>
    </lineage>
</organism>
<dbReference type="EMBL" id="JBEAFC010000005">
    <property type="protein sequence ID" value="KAL1555839.1"/>
    <property type="molecule type" value="Genomic_DNA"/>
</dbReference>
<proteinExistence type="predicted"/>
<feature type="region of interest" description="Disordered" evidence="1">
    <location>
        <begin position="1"/>
        <end position="28"/>
    </location>
</feature>
<sequence length="76" mass="8886">MSKNNSRHIRKPHNAFYSSGTDGYPRLPFPRREVRRRRFTYNQSVSAADHHRKPATGLVAAQAMLLHLSYDWEIYG</sequence>
<evidence type="ECO:0000313" key="3">
    <source>
        <dbReference type="Proteomes" id="UP001567538"/>
    </source>
</evidence>
<evidence type="ECO:0000256" key="1">
    <source>
        <dbReference type="SAM" id="MobiDB-lite"/>
    </source>
</evidence>
<gene>
    <name evidence="2" type="ORF">AAHA92_11532</name>
</gene>
<dbReference type="AlphaFoldDB" id="A0ABD1HI48"/>
<comment type="caution">
    <text evidence="2">The sequence shown here is derived from an EMBL/GenBank/DDBJ whole genome shotgun (WGS) entry which is preliminary data.</text>
</comment>
<evidence type="ECO:0000313" key="2">
    <source>
        <dbReference type="EMBL" id="KAL1555839.1"/>
    </source>
</evidence>
<accession>A0ABD1HI48</accession>